<keyword evidence="2" id="KW-1185">Reference proteome</keyword>
<comment type="caution">
    <text evidence="1">The sequence shown here is derived from an EMBL/GenBank/DDBJ whole genome shotgun (WGS) entry which is preliminary data.</text>
</comment>
<evidence type="ECO:0008006" key="3">
    <source>
        <dbReference type="Google" id="ProtNLM"/>
    </source>
</evidence>
<sequence length="182" mass="22041">MKFILFNLLAISMLSIPLRINKNSEDDKILWSSTKRLKWDDFKGMANDTLDTHVAQTQGSIEIVRTEIYKNIPKITLHCYFIKSLSWTKVDDIETLNHEQLHFDIYELFTRKIRKAFNELNRKNISDINEYQKVYNLYIEKCNAFNELYDHEVYFNEKKQLMWNLKIEQELKKLKDFEYIDI</sequence>
<organism evidence="1 2">
    <name type="scientific">Flavobacterium suzhouense</name>
    <dbReference type="NCBI Taxonomy" id="1529638"/>
    <lineage>
        <taxon>Bacteria</taxon>
        <taxon>Pseudomonadati</taxon>
        <taxon>Bacteroidota</taxon>
        <taxon>Flavobacteriia</taxon>
        <taxon>Flavobacteriales</taxon>
        <taxon>Flavobacteriaceae</taxon>
        <taxon>Flavobacterium</taxon>
    </lineage>
</organism>
<reference evidence="2" key="1">
    <citation type="journal article" date="2019" name="Int. J. Syst. Evol. Microbiol.">
        <title>The Global Catalogue of Microorganisms (GCM) 10K type strain sequencing project: providing services to taxonomists for standard genome sequencing and annotation.</title>
        <authorList>
            <consortium name="The Broad Institute Genomics Platform"/>
            <consortium name="The Broad Institute Genome Sequencing Center for Infectious Disease"/>
            <person name="Wu L."/>
            <person name="Ma J."/>
        </authorList>
    </citation>
    <scope>NUCLEOTIDE SEQUENCE [LARGE SCALE GENOMIC DNA]</scope>
    <source>
        <strain evidence="2">KCTC 42107</strain>
    </source>
</reference>
<proteinExistence type="predicted"/>
<evidence type="ECO:0000313" key="2">
    <source>
        <dbReference type="Proteomes" id="UP001597480"/>
    </source>
</evidence>
<evidence type="ECO:0000313" key="1">
    <source>
        <dbReference type="EMBL" id="MFD2601479.1"/>
    </source>
</evidence>
<accession>A0ABW5NR23</accession>
<protein>
    <recommendedName>
        <fullName evidence="3">DUF922 domain-containing protein</fullName>
    </recommendedName>
</protein>
<dbReference type="EMBL" id="JBHUMD010000007">
    <property type="protein sequence ID" value="MFD2601479.1"/>
    <property type="molecule type" value="Genomic_DNA"/>
</dbReference>
<gene>
    <name evidence="1" type="ORF">ACFSR3_05375</name>
</gene>
<name>A0ABW5NR23_9FLAO</name>
<dbReference type="RefSeq" id="WP_379820058.1">
    <property type="nucleotide sequence ID" value="NZ_JBHUMD010000007.1"/>
</dbReference>
<dbReference type="Proteomes" id="UP001597480">
    <property type="component" value="Unassembled WGS sequence"/>
</dbReference>